<keyword evidence="3" id="KW-1185">Reference proteome</keyword>
<dbReference type="Pfam" id="PF13560">
    <property type="entry name" value="HTH_31"/>
    <property type="match status" value="1"/>
</dbReference>
<evidence type="ECO:0000313" key="3">
    <source>
        <dbReference type="Proteomes" id="UP000199518"/>
    </source>
</evidence>
<keyword evidence="2" id="KW-0238">DNA-binding</keyword>
<evidence type="ECO:0000313" key="2">
    <source>
        <dbReference type="EMBL" id="SFH96071.1"/>
    </source>
</evidence>
<dbReference type="AlphaFoldDB" id="A0A1I3EBJ9"/>
<gene>
    <name evidence="2" type="ORF">SAMN05421753_104145</name>
</gene>
<dbReference type="InterPro" id="IPR001387">
    <property type="entry name" value="Cro/C1-type_HTH"/>
</dbReference>
<reference evidence="3" key="1">
    <citation type="submission" date="2016-10" db="EMBL/GenBank/DDBJ databases">
        <authorList>
            <person name="Varghese N."/>
            <person name="Submissions S."/>
        </authorList>
    </citation>
    <scope>NUCLEOTIDE SEQUENCE [LARGE SCALE GENOMIC DNA]</scope>
    <source>
        <strain evidence="3">DSM 26348</strain>
    </source>
</reference>
<organism evidence="2 3">
    <name type="scientific">Planctomicrobium piriforme</name>
    <dbReference type="NCBI Taxonomy" id="1576369"/>
    <lineage>
        <taxon>Bacteria</taxon>
        <taxon>Pseudomonadati</taxon>
        <taxon>Planctomycetota</taxon>
        <taxon>Planctomycetia</taxon>
        <taxon>Planctomycetales</taxon>
        <taxon>Planctomycetaceae</taxon>
        <taxon>Planctomicrobium</taxon>
    </lineage>
</organism>
<dbReference type="Gene3D" id="1.10.260.40">
    <property type="entry name" value="lambda repressor-like DNA-binding domains"/>
    <property type="match status" value="1"/>
</dbReference>
<evidence type="ECO:0000259" key="1">
    <source>
        <dbReference type="PROSITE" id="PS50943"/>
    </source>
</evidence>
<name>A0A1I3EBJ9_9PLAN</name>
<feature type="domain" description="HTH cro/C1-type" evidence="1">
    <location>
        <begin position="22"/>
        <end position="76"/>
    </location>
</feature>
<dbReference type="RefSeq" id="WP_092048506.1">
    <property type="nucleotide sequence ID" value="NZ_FOQD01000004.1"/>
</dbReference>
<accession>A0A1I3EBJ9</accession>
<protein>
    <submittedName>
        <fullName evidence="2">DNA-binding transcriptional regulator, XRE-family HTH domain</fullName>
    </submittedName>
</protein>
<dbReference type="OrthoDB" id="9781521at2"/>
<dbReference type="InterPro" id="IPR010982">
    <property type="entry name" value="Lambda_DNA-bd_dom_sf"/>
</dbReference>
<proteinExistence type="predicted"/>
<dbReference type="EMBL" id="FOQD01000004">
    <property type="protein sequence ID" value="SFH96071.1"/>
    <property type="molecule type" value="Genomic_DNA"/>
</dbReference>
<dbReference type="GO" id="GO:0003677">
    <property type="term" value="F:DNA binding"/>
    <property type="evidence" value="ECO:0007669"/>
    <property type="project" value="UniProtKB-KW"/>
</dbReference>
<dbReference type="SUPFAM" id="SSF47413">
    <property type="entry name" value="lambda repressor-like DNA-binding domains"/>
    <property type="match status" value="1"/>
</dbReference>
<dbReference type="CDD" id="cd00093">
    <property type="entry name" value="HTH_XRE"/>
    <property type="match status" value="1"/>
</dbReference>
<dbReference type="PROSITE" id="PS50943">
    <property type="entry name" value="HTH_CROC1"/>
    <property type="match status" value="1"/>
</dbReference>
<dbReference type="STRING" id="1576369.SAMN05421753_104145"/>
<sequence length="78" mass="8977">MPDFYADRPEAAKMLKRFGKRIAELRVERGWSQRKMAELCQMHRITLLRIEGGKHSPLLIDAVRMADILGAKLGELIE</sequence>
<dbReference type="Proteomes" id="UP000199518">
    <property type="component" value="Unassembled WGS sequence"/>
</dbReference>
<dbReference type="SMART" id="SM00530">
    <property type="entry name" value="HTH_XRE"/>
    <property type="match status" value="1"/>
</dbReference>